<dbReference type="Pfam" id="PF01844">
    <property type="entry name" value="HNH"/>
    <property type="match status" value="1"/>
</dbReference>
<dbReference type="GO" id="GO:0004519">
    <property type="term" value="F:endonuclease activity"/>
    <property type="evidence" value="ECO:0007669"/>
    <property type="project" value="InterPro"/>
</dbReference>
<dbReference type="Pfam" id="PF08388">
    <property type="entry name" value="GIIM"/>
    <property type="match status" value="1"/>
</dbReference>
<dbReference type="SUPFAM" id="SSF56672">
    <property type="entry name" value="DNA/RNA polymerases"/>
    <property type="match status" value="1"/>
</dbReference>
<keyword evidence="2" id="KW-0548">Nucleotidyltransferase</keyword>
<dbReference type="GO" id="GO:0008270">
    <property type="term" value="F:zinc ion binding"/>
    <property type="evidence" value="ECO:0007669"/>
    <property type="project" value="InterPro"/>
</dbReference>
<name>A0A1B2RYQ9_9CHLO</name>
<keyword evidence="2" id="KW-0695">RNA-directed DNA polymerase</keyword>
<dbReference type="PROSITE" id="PS50878">
    <property type="entry name" value="RT_POL"/>
    <property type="match status" value="1"/>
</dbReference>
<protein>
    <submittedName>
        <fullName evidence="2">Putative reverse transcriptase and intron maturase</fullName>
    </submittedName>
</protein>
<dbReference type="AlphaFoldDB" id="A0A1B2RYQ9"/>
<dbReference type="InterPro" id="IPR003615">
    <property type="entry name" value="HNH_nuc"/>
</dbReference>
<dbReference type="GO" id="GO:0003676">
    <property type="term" value="F:nucleic acid binding"/>
    <property type="evidence" value="ECO:0007669"/>
    <property type="project" value="InterPro"/>
</dbReference>
<evidence type="ECO:0000313" key="2">
    <source>
        <dbReference type="EMBL" id="AOC61473.1"/>
    </source>
</evidence>
<reference evidence="2" key="1">
    <citation type="journal article" date="2016" name="Genome Biol. Evol.">
        <title>Mitochondrion-to-Chloroplast DNA Transfers and Intragenomic Proliferation of Chloroplast Group II Introns in Gloeotilopsis Green Algae (Ulotrichales, Ulvophyceae).</title>
        <authorList>
            <person name="Turmel M."/>
            <person name="Otis C."/>
            <person name="Lemieux C."/>
        </authorList>
    </citation>
    <scope>NUCLEOTIDE SEQUENCE</scope>
</reference>
<feature type="domain" description="Reverse transcriptase" evidence="1">
    <location>
        <begin position="91"/>
        <end position="334"/>
    </location>
</feature>
<dbReference type="InterPro" id="IPR025960">
    <property type="entry name" value="RVT_N"/>
</dbReference>
<keyword evidence="2" id="KW-0808">Transferase</keyword>
<keyword evidence="2" id="KW-0150">Chloroplast</keyword>
<gene>
    <name evidence="2" type="primary">orf560</name>
</gene>
<dbReference type="Pfam" id="PF13655">
    <property type="entry name" value="RVT_N"/>
    <property type="match status" value="1"/>
</dbReference>
<dbReference type="Pfam" id="PF00078">
    <property type="entry name" value="RVT_1"/>
    <property type="match status" value="1"/>
</dbReference>
<dbReference type="InterPro" id="IPR051083">
    <property type="entry name" value="GrpII_Intron_Splice-Mob/Def"/>
</dbReference>
<dbReference type="CDD" id="cd01651">
    <property type="entry name" value="RT_G2_intron"/>
    <property type="match status" value="1"/>
</dbReference>
<dbReference type="Gene3D" id="1.10.30.50">
    <property type="match status" value="1"/>
</dbReference>
<dbReference type="CDD" id="cd00085">
    <property type="entry name" value="HNHc"/>
    <property type="match status" value="1"/>
</dbReference>
<evidence type="ECO:0000259" key="1">
    <source>
        <dbReference type="PROSITE" id="PS50878"/>
    </source>
</evidence>
<dbReference type="SMART" id="SM00507">
    <property type="entry name" value="HNHc"/>
    <property type="match status" value="1"/>
</dbReference>
<dbReference type="InterPro" id="IPR002711">
    <property type="entry name" value="HNH"/>
</dbReference>
<dbReference type="EMBL" id="KX306821">
    <property type="protein sequence ID" value="AOC61473.1"/>
    <property type="molecule type" value="Genomic_DNA"/>
</dbReference>
<dbReference type="GO" id="GO:0003964">
    <property type="term" value="F:RNA-directed DNA polymerase activity"/>
    <property type="evidence" value="ECO:0007669"/>
    <property type="project" value="UniProtKB-KW"/>
</dbReference>
<dbReference type="PANTHER" id="PTHR34047:SF8">
    <property type="entry name" value="PROTEIN YKFC"/>
    <property type="match status" value="1"/>
</dbReference>
<accession>A0A1B2RYQ9</accession>
<sequence>MSLKLFYQSETLHWNDLNWKHVEKNIANLQHRITMATKRGDNQQVRNLQRLLVRSLSGRLKAVRQVAQENQNKKTPGIDGKLWTTSQQKLQAAFDLRKKSKTQPLRRIFIPKKDGSSRLLGIPAIRDRAAQAVWNLALLPVVEYTSDAASYGFRPYRSAWDAFAQIRTVFSKKDSAEWVLKADICQMFDFIDPNWLLENTPVEKKVLKSWLKSGFFAGEVYSPTESGLFSSQGGVISPTLANLTLNGLEAFLEKQFPEGHRFNKQGKRSGSHKTKINVIRYADNFVVSGKSARQLERVRLAIEQFLEPRGLQLHEGKTCITRVNNGFHFLGWKFWKASNGAFLGQISRDSLKAHQINIKRTIKQSGNMSIPALIQKLNKQITGWTNYHRCTDSLWKVWGKMNYYVYKLLWKWARKRHGKRSHTWIYNRHWLHLNGRWTFFANDENSGKLYKLKHYSAQKMFIRRLPAAVNVFDLRNRKKIAETWFLKQKNKLEGTKKQVWAKQRGACPACQNLLDFDLPNRDLHHILPRLQGGISNLKNLVLLHEHCHYVSHHRMAAINS</sequence>
<organism evidence="2">
    <name type="scientific">Rhexinema sarcinoideum</name>
    <dbReference type="NCBI Taxonomy" id="43261"/>
    <lineage>
        <taxon>Eukaryota</taxon>
        <taxon>Viridiplantae</taxon>
        <taxon>Chlorophyta</taxon>
        <taxon>core chlorophytes</taxon>
        <taxon>Ulvophyceae</taxon>
        <taxon>OUU clade</taxon>
        <taxon>Ulotrichales</taxon>
        <taxon>Helicodictyaceae</taxon>
        <taxon>Rhexinema</taxon>
    </lineage>
</organism>
<dbReference type="InterPro" id="IPR000477">
    <property type="entry name" value="RT_dom"/>
</dbReference>
<geneLocation type="chloroplast" evidence="2"/>
<proteinExistence type="predicted"/>
<dbReference type="InterPro" id="IPR013597">
    <property type="entry name" value="Mat_intron_G2"/>
</dbReference>
<keyword evidence="2" id="KW-0934">Plastid</keyword>
<dbReference type="InterPro" id="IPR043502">
    <property type="entry name" value="DNA/RNA_pol_sf"/>
</dbReference>
<dbReference type="PANTHER" id="PTHR34047">
    <property type="entry name" value="NUCLEAR INTRON MATURASE 1, MITOCHONDRIAL-RELATED"/>
    <property type="match status" value="1"/>
</dbReference>